<accession>A0A8J6B7W4</accession>
<comment type="caution">
    <text evidence="3">The sequence shown here is derived from an EMBL/GenBank/DDBJ whole genome shotgun (WGS) entry which is preliminary data.</text>
</comment>
<feature type="region of interest" description="Disordered" evidence="2">
    <location>
        <begin position="513"/>
        <end position="701"/>
    </location>
</feature>
<feature type="coiled-coil region" evidence="1">
    <location>
        <begin position="376"/>
        <end position="488"/>
    </location>
</feature>
<gene>
    <name evidence="3" type="ORF">J8273_0187</name>
</gene>
<reference evidence="3" key="1">
    <citation type="submission" date="2021-05" db="EMBL/GenBank/DDBJ databases">
        <title>A free-living protist that lacks canonical eukaryotic 1 DNA replication and segregation systems.</title>
        <authorList>
            <person name="Salas-Leiva D.E."/>
            <person name="Tromer E.C."/>
            <person name="Curtis B.A."/>
            <person name="Jerlstrom-Hultqvist J."/>
            <person name="Kolisko M."/>
            <person name="Yi Z."/>
            <person name="Salas-Leiva J.S."/>
            <person name="Gallot-Lavallee L."/>
            <person name="Kops G.J.P.L."/>
            <person name="Archibald J.M."/>
            <person name="Simpson A.G.B."/>
            <person name="Roger A.J."/>
        </authorList>
    </citation>
    <scope>NUCLEOTIDE SEQUENCE</scope>
    <source>
        <strain evidence="3">BICM</strain>
    </source>
</reference>
<sequence length="701" mass="74968">MNLKLSSPGDDANFSYTAPKPRVNKQAPEPAPAPASAPSTQAPKVLRGSLFAFDDGQRQYISLGTCGVVIIETAPAVRKLMVYIEPEPGKQQTVFTADVNGQLNTVFTPNEQYRSFSAHGRAFSVFLEAADSAELASIINKASAPDLIAETSGSGTTVVKDGYRVGLVYRVAAVPADWATQPPQGPPQALFEQNDELVFVLGQQDSALGDYEELLLGMRKGGVRLFLCPPGTTVFGAPAGTPFMLSVTLLRTKRAKSDAPAPAVVTPALSDVKPSPHLPPAPAPAPMAAPAPVPAPVAAPTAPAPSSPAPAAPAPTQPEFRLPANIVTTEALAAALAPISAAVTTLQERLAPATVPADVPSADKLVLSLQRLLDTCYHAEDRVTAAEEAAKDAKDELSGLLRNHERELSRMAARYSKNVDELNAKLKKTKRVVMQLKKYKEEAGAAREIVSGLQDELSRARADLADVEESAELEAAALRRELVRRENDLAARDAVIARLTAERDQGVVAPVNVAVPEPEPEQSETEFTVSEPSDDDEEEDDLVTRGSEDDGSEDNVIHYGMPEYDEDEDDSDDDVGDIDFEGGDSTEVPLSEREEFIPEARRATIPDDAGSSGPRSSEADSLEVEGSEQEAEIDESPAEESPVAYDDGKDDEDEEQEQEEEEEADDNEDEDDDGEYEAGTKNYVVSDISDVSDVSLDDLDL</sequence>
<keyword evidence="1" id="KW-0175">Coiled coil</keyword>
<organism evidence="3 4">
    <name type="scientific">Carpediemonas membranifera</name>
    <dbReference type="NCBI Taxonomy" id="201153"/>
    <lineage>
        <taxon>Eukaryota</taxon>
        <taxon>Metamonada</taxon>
        <taxon>Carpediemonas-like organisms</taxon>
        <taxon>Carpediemonas</taxon>
    </lineage>
</organism>
<protein>
    <submittedName>
        <fullName evidence="3">Uncharacterized protein</fullName>
    </submittedName>
</protein>
<name>A0A8J6B7W4_9EUKA</name>
<feature type="compositionally biased region" description="Acidic residues" evidence="2">
    <location>
        <begin position="532"/>
        <end position="541"/>
    </location>
</feature>
<feature type="region of interest" description="Disordered" evidence="2">
    <location>
        <begin position="267"/>
        <end position="317"/>
    </location>
</feature>
<evidence type="ECO:0000256" key="1">
    <source>
        <dbReference type="SAM" id="Coils"/>
    </source>
</evidence>
<evidence type="ECO:0000256" key="2">
    <source>
        <dbReference type="SAM" id="MobiDB-lite"/>
    </source>
</evidence>
<dbReference type="Proteomes" id="UP000717585">
    <property type="component" value="Unassembled WGS sequence"/>
</dbReference>
<dbReference type="OrthoDB" id="77911at2759"/>
<evidence type="ECO:0000313" key="4">
    <source>
        <dbReference type="Proteomes" id="UP000717585"/>
    </source>
</evidence>
<proteinExistence type="predicted"/>
<feature type="compositionally biased region" description="Acidic residues" evidence="2">
    <location>
        <begin position="563"/>
        <end position="584"/>
    </location>
</feature>
<feature type="compositionally biased region" description="Acidic residues" evidence="2">
    <location>
        <begin position="620"/>
        <end position="638"/>
    </location>
</feature>
<feature type="compositionally biased region" description="Basic and acidic residues" evidence="2">
    <location>
        <begin position="590"/>
        <end position="605"/>
    </location>
</feature>
<dbReference type="AlphaFoldDB" id="A0A8J6B7W4"/>
<dbReference type="EMBL" id="JAHDYR010000012">
    <property type="protein sequence ID" value="KAG9394979.1"/>
    <property type="molecule type" value="Genomic_DNA"/>
</dbReference>
<feature type="region of interest" description="Disordered" evidence="2">
    <location>
        <begin position="1"/>
        <end position="41"/>
    </location>
</feature>
<evidence type="ECO:0000313" key="3">
    <source>
        <dbReference type="EMBL" id="KAG9394979.1"/>
    </source>
</evidence>
<keyword evidence="4" id="KW-1185">Reference proteome</keyword>
<feature type="compositionally biased region" description="Pro residues" evidence="2">
    <location>
        <begin position="276"/>
        <end position="316"/>
    </location>
</feature>
<feature type="compositionally biased region" description="Low complexity" evidence="2">
    <location>
        <begin position="684"/>
        <end position="694"/>
    </location>
</feature>
<feature type="compositionally biased region" description="Acidic residues" evidence="2">
    <location>
        <begin position="648"/>
        <end position="676"/>
    </location>
</feature>